<evidence type="ECO:0000313" key="2">
    <source>
        <dbReference type="Proteomes" id="UP000077266"/>
    </source>
</evidence>
<evidence type="ECO:0000313" key="1">
    <source>
        <dbReference type="EMBL" id="KZV96297.1"/>
    </source>
</evidence>
<reference evidence="1 2" key="1">
    <citation type="journal article" date="2016" name="Mol. Biol. Evol.">
        <title>Comparative Genomics of Early-Diverging Mushroom-Forming Fungi Provides Insights into the Origins of Lignocellulose Decay Capabilities.</title>
        <authorList>
            <person name="Nagy L.G."/>
            <person name="Riley R."/>
            <person name="Tritt A."/>
            <person name="Adam C."/>
            <person name="Daum C."/>
            <person name="Floudas D."/>
            <person name="Sun H."/>
            <person name="Yadav J.S."/>
            <person name="Pangilinan J."/>
            <person name="Larsson K.H."/>
            <person name="Matsuura K."/>
            <person name="Barry K."/>
            <person name="Labutti K."/>
            <person name="Kuo R."/>
            <person name="Ohm R.A."/>
            <person name="Bhattacharya S.S."/>
            <person name="Shirouzu T."/>
            <person name="Yoshinaga Y."/>
            <person name="Martin F.M."/>
            <person name="Grigoriev I.V."/>
            <person name="Hibbett D.S."/>
        </authorList>
    </citation>
    <scope>NUCLEOTIDE SEQUENCE [LARGE SCALE GENOMIC DNA]</scope>
    <source>
        <strain evidence="1 2">HHB12029</strain>
    </source>
</reference>
<sequence length="118" mass="13064">WTRTILLAYPSTCCLVFSTLRGTPWSLFSPHQATSNTRAGGAKLSWTILVYSSRPSGQVHRTISPSSSILVFWSSQLRNGASWSVALSSNLGNWVTPSRQRSFLDSVVGKRQNSELFE</sequence>
<dbReference type="AlphaFoldDB" id="A0A165KGE6"/>
<proteinExistence type="predicted"/>
<name>A0A165KGE6_EXIGL</name>
<dbReference type="EMBL" id="KV425945">
    <property type="protein sequence ID" value="KZV96297.1"/>
    <property type="molecule type" value="Genomic_DNA"/>
</dbReference>
<keyword evidence="2" id="KW-1185">Reference proteome</keyword>
<gene>
    <name evidence="1" type="ORF">EXIGLDRAFT_833780</name>
</gene>
<dbReference type="InParanoid" id="A0A165KGE6"/>
<accession>A0A165KGE6</accession>
<feature type="non-terminal residue" evidence="1">
    <location>
        <position position="1"/>
    </location>
</feature>
<dbReference type="Proteomes" id="UP000077266">
    <property type="component" value="Unassembled WGS sequence"/>
</dbReference>
<organism evidence="1 2">
    <name type="scientific">Exidia glandulosa HHB12029</name>
    <dbReference type="NCBI Taxonomy" id="1314781"/>
    <lineage>
        <taxon>Eukaryota</taxon>
        <taxon>Fungi</taxon>
        <taxon>Dikarya</taxon>
        <taxon>Basidiomycota</taxon>
        <taxon>Agaricomycotina</taxon>
        <taxon>Agaricomycetes</taxon>
        <taxon>Auriculariales</taxon>
        <taxon>Exidiaceae</taxon>
        <taxon>Exidia</taxon>
    </lineage>
</organism>
<protein>
    <submittedName>
        <fullName evidence="1">Uncharacterized protein</fullName>
    </submittedName>
</protein>
<feature type="non-terminal residue" evidence="1">
    <location>
        <position position="118"/>
    </location>
</feature>